<organism evidence="8 9">
    <name type="scientific">Erysipelothrix inopinata</name>
    <dbReference type="NCBI Taxonomy" id="225084"/>
    <lineage>
        <taxon>Bacteria</taxon>
        <taxon>Bacillati</taxon>
        <taxon>Bacillota</taxon>
        <taxon>Erysipelotrichia</taxon>
        <taxon>Erysipelotrichales</taxon>
        <taxon>Erysipelotrichaceae</taxon>
        <taxon>Erysipelothrix</taxon>
    </lineage>
</organism>
<sequence length="314" mass="35077">MNKKFKSILAVLMAVFVLTGCSQSKPKEPAENTDGKLKVVSSFSILSDIASEVGGDKVTVHNLVPTGTDPHEYEPLPEDNKAATDADVLLFNGLNLEGGDKGWFHKLMVTVKQPEDKIFEASVGVEPRFLGEGSADEEINPHAFLDPKVGIIMTKNVRDAFIKVDPENKATYEANADKYLAELDRIDKEYAEKIAEIPADKRVFTASEHAFQYMTETYGLEHLYIWEIDTEELGTPEQIKTLIGELKEKQPAVVFVESNVETRPMEQVSKESGIPIYKEKIYSDELGKKGTPVDTYIKFLEHNIRLIHDGLMGN</sequence>
<dbReference type="Pfam" id="PF01297">
    <property type="entry name" value="ZnuA"/>
    <property type="match status" value="1"/>
</dbReference>
<dbReference type="PRINTS" id="PR00690">
    <property type="entry name" value="ADHESNFAMILY"/>
</dbReference>
<keyword evidence="3" id="KW-0479">Metal-binding</keyword>
<dbReference type="InterPro" id="IPR050492">
    <property type="entry name" value="Bact_metal-bind_prot9"/>
</dbReference>
<keyword evidence="4 7" id="KW-0732">Signal</keyword>
<reference evidence="8 9" key="1">
    <citation type="submission" date="2020-08" db="EMBL/GenBank/DDBJ databases">
        <title>Genome sequence of Erysipelothrix inopinata DSM 15511T.</title>
        <authorList>
            <person name="Hyun D.-W."/>
            <person name="Bae J.-W."/>
        </authorList>
    </citation>
    <scope>NUCLEOTIDE SEQUENCE [LARGE SCALE GENOMIC DNA]</scope>
    <source>
        <strain evidence="8 9">DSM 15511</strain>
    </source>
</reference>
<dbReference type="PROSITE" id="PS51257">
    <property type="entry name" value="PROKAR_LIPOPROTEIN"/>
    <property type="match status" value="1"/>
</dbReference>
<dbReference type="PRINTS" id="PR00691">
    <property type="entry name" value="ADHESINB"/>
</dbReference>
<dbReference type="EMBL" id="CP060715">
    <property type="protein sequence ID" value="QNN60982.1"/>
    <property type="molecule type" value="Genomic_DNA"/>
</dbReference>
<keyword evidence="2 5" id="KW-0813">Transport</keyword>
<dbReference type="InterPro" id="IPR006129">
    <property type="entry name" value="AdhesinB"/>
</dbReference>
<evidence type="ECO:0000256" key="1">
    <source>
        <dbReference type="ARBA" id="ARBA00004196"/>
    </source>
</evidence>
<evidence type="ECO:0000256" key="3">
    <source>
        <dbReference type="ARBA" id="ARBA00022723"/>
    </source>
</evidence>
<evidence type="ECO:0000256" key="6">
    <source>
        <dbReference type="SAM" id="Coils"/>
    </source>
</evidence>
<dbReference type="SUPFAM" id="SSF53807">
    <property type="entry name" value="Helical backbone' metal receptor"/>
    <property type="match status" value="1"/>
</dbReference>
<dbReference type="PANTHER" id="PTHR42953:SF1">
    <property type="entry name" value="METAL-BINDING PROTEIN HI_0362-RELATED"/>
    <property type="match status" value="1"/>
</dbReference>
<evidence type="ECO:0000313" key="9">
    <source>
        <dbReference type="Proteomes" id="UP000515928"/>
    </source>
</evidence>
<dbReference type="GO" id="GO:0030313">
    <property type="term" value="C:cell envelope"/>
    <property type="evidence" value="ECO:0007669"/>
    <property type="project" value="UniProtKB-SubCell"/>
</dbReference>
<comment type="subcellular location">
    <subcellularLocation>
        <location evidence="1">Cell envelope</location>
    </subcellularLocation>
</comment>
<feature type="signal peptide" evidence="7">
    <location>
        <begin position="1"/>
        <end position="24"/>
    </location>
</feature>
<feature type="chain" id="PRO_5029023258" evidence="7">
    <location>
        <begin position="25"/>
        <end position="314"/>
    </location>
</feature>
<proteinExistence type="inferred from homology"/>
<dbReference type="RefSeq" id="WP_187534102.1">
    <property type="nucleotide sequence ID" value="NZ_CBCSHU010000017.1"/>
</dbReference>
<dbReference type="KEGG" id="eio:H9L01_01010"/>
<dbReference type="Gene3D" id="3.40.50.1980">
    <property type="entry name" value="Nitrogenase molybdenum iron protein domain"/>
    <property type="match status" value="2"/>
</dbReference>
<accession>A0A7G9RZF7</accession>
<dbReference type="Proteomes" id="UP000515928">
    <property type="component" value="Chromosome"/>
</dbReference>
<comment type="similarity">
    <text evidence="5">Belongs to the bacterial solute-binding protein 9 family.</text>
</comment>
<name>A0A7G9RZF7_9FIRM</name>
<evidence type="ECO:0000256" key="7">
    <source>
        <dbReference type="SAM" id="SignalP"/>
    </source>
</evidence>
<dbReference type="PANTHER" id="PTHR42953">
    <property type="entry name" value="HIGH-AFFINITY ZINC UPTAKE SYSTEM PROTEIN ZNUA-RELATED"/>
    <property type="match status" value="1"/>
</dbReference>
<dbReference type="InterPro" id="IPR006127">
    <property type="entry name" value="ZnuA-like"/>
</dbReference>
<dbReference type="GO" id="GO:0030001">
    <property type="term" value="P:metal ion transport"/>
    <property type="evidence" value="ECO:0007669"/>
    <property type="project" value="InterPro"/>
</dbReference>
<evidence type="ECO:0000313" key="8">
    <source>
        <dbReference type="EMBL" id="QNN60982.1"/>
    </source>
</evidence>
<keyword evidence="9" id="KW-1185">Reference proteome</keyword>
<dbReference type="GO" id="GO:0007155">
    <property type="term" value="P:cell adhesion"/>
    <property type="evidence" value="ECO:0007669"/>
    <property type="project" value="InterPro"/>
</dbReference>
<evidence type="ECO:0000256" key="4">
    <source>
        <dbReference type="ARBA" id="ARBA00022729"/>
    </source>
</evidence>
<feature type="coiled-coil region" evidence="6">
    <location>
        <begin position="169"/>
        <end position="196"/>
    </location>
</feature>
<keyword evidence="6" id="KW-0175">Coiled coil</keyword>
<dbReference type="InterPro" id="IPR006128">
    <property type="entry name" value="Lipoprotein_PsaA-like"/>
</dbReference>
<gene>
    <name evidence="8" type="ORF">H9L01_01010</name>
</gene>
<dbReference type="GO" id="GO:0046872">
    <property type="term" value="F:metal ion binding"/>
    <property type="evidence" value="ECO:0007669"/>
    <property type="project" value="UniProtKB-KW"/>
</dbReference>
<evidence type="ECO:0000256" key="5">
    <source>
        <dbReference type="RuleBase" id="RU003512"/>
    </source>
</evidence>
<protein>
    <submittedName>
        <fullName evidence="8">Zinc ABC transporter substrate-binding protein</fullName>
    </submittedName>
</protein>
<dbReference type="AlphaFoldDB" id="A0A7G9RZF7"/>
<evidence type="ECO:0000256" key="2">
    <source>
        <dbReference type="ARBA" id="ARBA00022448"/>
    </source>
</evidence>